<name>A0A183DHI4_9BILA</name>
<reference evidence="1 2" key="2">
    <citation type="submission" date="2018-11" db="EMBL/GenBank/DDBJ databases">
        <authorList>
            <consortium name="Pathogen Informatics"/>
        </authorList>
    </citation>
    <scope>NUCLEOTIDE SEQUENCE [LARGE SCALE GENOMIC DNA]</scope>
</reference>
<protein>
    <submittedName>
        <fullName evidence="1 3">Uncharacterized protein</fullName>
    </submittedName>
</protein>
<dbReference type="Proteomes" id="UP000271098">
    <property type="component" value="Unassembled WGS sequence"/>
</dbReference>
<keyword evidence="2" id="KW-1185">Reference proteome</keyword>
<reference evidence="3" key="1">
    <citation type="submission" date="2016-06" db="UniProtKB">
        <authorList>
            <consortium name="WormBaseParasite"/>
        </authorList>
    </citation>
    <scope>IDENTIFICATION</scope>
</reference>
<evidence type="ECO:0000313" key="1">
    <source>
        <dbReference type="EMBL" id="VDK61088.1"/>
    </source>
</evidence>
<dbReference type="EMBL" id="UYRT01023124">
    <property type="protein sequence ID" value="VDK61088.1"/>
    <property type="molecule type" value="Genomic_DNA"/>
</dbReference>
<evidence type="ECO:0000313" key="2">
    <source>
        <dbReference type="Proteomes" id="UP000271098"/>
    </source>
</evidence>
<sequence>MPIDGIILGCGASGAAGGNDGGCGGCGGGGGGSATPRDASCELVASGSGFPLIIP</sequence>
<accession>A0A183DHI4</accession>
<dbReference type="WBParaSite" id="GPUH_0000818401-mRNA-1">
    <property type="protein sequence ID" value="GPUH_0000818401-mRNA-1"/>
    <property type="gene ID" value="GPUH_0000818401"/>
</dbReference>
<proteinExistence type="predicted"/>
<organism evidence="3">
    <name type="scientific">Gongylonema pulchrum</name>
    <dbReference type="NCBI Taxonomy" id="637853"/>
    <lineage>
        <taxon>Eukaryota</taxon>
        <taxon>Metazoa</taxon>
        <taxon>Ecdysozoa</taxon>
        <taxon>Nematoda</taxon>
        <taxon>Chromadorea</taxon>
        <taxon>Rhabditida</taxon>
        <taxon>Spirurina</taxon>
        <taxon>Spiruromorpha</taxon>
        <taxon>Spiruroidea</taxon>
        <taxon>Gongylonematidae</taxon>
        <taxon>Gongylonema</taxon>
    </lineage>
</organism>
<dbReference type="AlphaFoldDB" id="A0A183DHI4"/>
<gene>
    <name evidence="1" type="ORF">GPUH_LOCUS8175</name>
</gene>
<evidence type="ECO:0000313" key="3">
    <source>
        <dbReference type="WBParaSite" id="GPUH_0000818401-mRNA-1"/>
    </source>
</evidence>